<dbReference type="AlphaFoldDB" id="A0A8J2VQD2"/>
<dbReference type="EMBL" id="CAKASE010000046">
    <property type="protein sequence ID" value="CAG9561314.1"/>
    <property type="molecule type" value="Genomic_DNA"/>
</dbReference>
<sequence length="470" mass="52908">MSGKSPNDIYLGTQGDSEEENLEATDVTIKNDRCVKLHLDEHIKAYIEKKAVLDRPVEVLKCNNNLLESVILNYIIVKKILGNLSWQDKLLCAQVCSTWCSALQTLKKEQLGPEDFVIDFCSRSLTCGMIYKKSGNFYNEPLVVMTFANPAGFGMTCKCKTMEPSPCNPPCIKEHSLLDIVYKYSSAPKDCMAIVRSDYLTYMPLASSVTYQDVITQLRSHPFVGGLYIPAIPNVKFHTINMKSYEENICSVVDSIASERIIKGVLVYVTDKYLLHSVEDIVFLNYFKEAQPDIPYALGGCIIEDTVFERNDLNGIVDGINESNDFISDNLISIGIFTVPKSGCNEFNFDMFSLILESSDWTKAKIQQSINEFSKKVPQFEHSACIKLSCVGRDQKHKWEQECFRAVFPNTTIIGCYGNGELGINHPEKPPPDVPSVKRHRRDPGPQFGLMYSYSTVFVYMGWGKIISPA</sequence>
<protein>
    <submittedName>
        <fullName evidence="1">(African queen) hypothetical protein</fullName>
    </submittedName>
</protein>
<dbReference type="OrthoDB" id="509497at2759"/>
<reference evidence="1" key="1">
    <citation type="submission" date="2021-09" db="EMBL/GenBank/DDBJ databases">
        <authorList>
            <person name="Martin H S."/>
        </authorList>
    </citation>
    <scope>NUCLEOTIDE SEQUENCE</scope>
</reference>
<evidence type="ECO:0000313" key="2">
    <source>
        <dbReference type="Proteomes" id="UP000789524"/>
    </source>
</evidence>
<organism evidence="1 2">
    <name type="scientific">Danaus chrysippus</name>
    <name type="common">African queen</name>
    <dbReference type="NCBI Taxonomy" id="151541"/>
    <lineage>
        <taxon>Eukaryota</taxon>
        <taxon>Metazoa</taxon>
        <taxon>Ecdysozoa</taxon>
        <taxon>Arthropoda</taxon>
        <taxon>Hexapoda</taxon>
        <taxon>Insecta</taxon>
        <taxon>Pterygota</taxon>
        <taxon>Neoptera</taxon>
        <taxon>Endopterygota</taxon>
        <taxon>Lepidoptera</taxon>
        <taxon>Glossata</taxon>
        <taxon>Ditrysia</taxon>
        <taxon>Papilionoidea</taxon>
        <taxon>Nymphalidae</taxon>
        <taxon>Danainae</taxon>
        <taxon>Danaini</taxon>
        <taxon>Danaina</taxon>
        <taxon>Danaus</taxon>
        <taxon>Anosia</taxon>
    </lineage>
</organism>
<dbReference type="Proteomes" id="UP000789524">
    <property type="component" value="Unassembled WGS sequence"/>
</dbReference>
<keyword evidence="2" id="KW-1185">Reference proteome</keyword>
<proteinExistence type="predicted"/>
<comment type="caution">
    <text evidence="1">The sequence shown here is derived from an EMBL/GenBank/DDBJ whole genome shotgun (WGS) entry which is preliminary data.</text>
</comment>
<evidence type="ECO:0000313" key="1">
    <source>
        <dbReference type="EMBL" id="CAG9561314.1"/>
    </source>
</evidence>
<name>A0A8J2VQD2_9NEOP</name>
<accession>A0A8J2VQD2</accession>
<gene>
    <name evidence="1" type="ORF">DCHRY22_LOCUS2847</name>
</gene>